<evidence type="ECO:0000313" key="5">
    <source>
        <dbReference type="Proteomes" id="UP001195483"/>
    </source>
</evidence>
<keyword evidence="1" id="KW-0479">Metal-binding</keyword>
<feature type="compositionally biased region" description="Polar residues" evidence="2">
    <location>
        <begin position="589"/>
        <end position="598"/>
    </location>
</feature>
<reference evidence="4" key="1">
    <citation type="journal article" date="2021" name="Genome Biol. Evol.">
        <title>A High-Quality Reference Genome for a Parasitic Bivalve with Doubly Uniparental Inheritance (Bivalvia: Unionida).</title>
        <authorList>
            <person name="Smith C.H."/>
        </authorList>
    </citation>
    <scope>NUCLEOTIDE SEQUENCE</scope>
    <source>
        <strain evidence="4">CHS0354</strain>
    </source>
</reference>
<evidence type="ECO:0000313" key="4">
    <source>
        <dbReference type="EMBL" id="KAK3577534.1"/>
    </source>
</evidence>
<feature type="compositionally biased region" description="Low complexity" evidence="2">
    <location>
        <begin position="496"/>
        <end position="508"/>
    </location>
</feature>
<protein>
    <recommendedName>
        <fullName evidence="3">C2H2-type domain-containing protein</fullName>
    </recommendedName>
</protein>
<gene>
    <name evidence="4" type="ORF">CHS0354_026497</name>
</gene>
<dbReference type="Pfam" id="PF00096">
    <property type="entry name" value="zf-C2H2"/>
    <property type="match status" value="1"/>
</dbReference>
<dbReference type="SMART" id="SM00355">
    <property type="entry name" value="ZnF_C2H2"/>
    <property type="match status" value="12"/>
</dbReference>
<comment type="caution">
    <text evidence="4">The sequence shown here is derived from an EMBL/GenBank/DDBJ whole genome shotgun (WGS) entry which is preliminary data.</text>
</comment>
<dbReference type="PANTHER" id="PTHR21190:SF1">
    <property type="entry name" value="GH10077P"/>
    <property type="match status" value="1"/>
</dbReference>
<dbReference type="Proteomes" id="UP001195483">
    <property type="component" value="Unassembled WGS sequence"/>
</dbReference>
<dbReference type="PROSITE" id="PS00028">
    <property type="entry name" value="ZINC_FINGER_C2H2_1"/>
    <property type="match status" value="8"/>
</dbReference>
<feature type="region of interest" description="Disordered" evidence="2">
    <location>
        <begin position="589"/>
        <end position="635"/>
    </location>
</feature>
<feature type="compositionally biased region" description="Low complexity" evidence="2">
    <location>
        <begin position="316"/>
        <end position="330"/>
    </location>
</feature>
<accession>A0AAE0RQ29</accession>
<keyword evidence="1" id="KW-0863">Zinc-finger</keyword>
<organism evidence="4 5">
    <name type="scientific">Potamilus streckersoni</name>
    <dbReference type="NCBI Taxonomy" id="2493646"/>
    <lineage>
        <taxon>Eukaryota</taxon>
        <taxon>Metazoa</taxon>
        <taxon>Spiralia</taxon>
        <taxon>Lophotrochozoa</taxon>
        <taxon>Mollusca</taxon>
        <taxon>Bivalvia</taxon>
        <taxon>Autobranchia</taxon>
        <taxon>Heteroconchia</taxon>
        <taxon>Palaeoheterodonta</taxon>
        <taxon>Unionida</taxon>
        <taxon>Unionoidea</taxon>
        <taxon>Unionidae</taxon>
        <taxon>Ambleminae</taxon>
        <taxon>Lampsilini</taxon>
        <taxon>Potamilus</taxon>
    </lineage>
</organism>
<feature type="region of interest" description="Disordered" evidence="2">
    <location>
        <begin position="757"/>
        <end position="793"/>
    </location>
</feature>
<feature type="region of interest" description="Disordered" evidence="2">
    <location>
        <begin position="116"/>
        <end position="141"/>
    </location>
</feature>
<sequence>MNHFKTSSIPRCETDACYKLHRPTGHGIMRLCRTTYKKWTHFKIAGKSHITERNFTASWAKRSSSSVWLRHTQAQIGFKANCMFLSWAYHKRKQSKPIRVSYDENADPGGVLQAVPPKGTELGYVNGNGTDVDEAEPEKDKMDVDTALDFSKPSGEKASAYKQVNNSKNELDNSENHVNADKSDAFPTAYHRLGSEFLQNNVVPNGENEHDMMNSLEKEAQDVSGSDSKAASGEVSKSNANRIFHQDAYCDLCDKEFCNRYFLKTHKANKHGIYDNSSSPFPANVNPLHSSMIVPQDSFPNNPFKMCFDLPPTSQPVPAQVQQPSASRSAPPSPPAQPAPSASQQQATKPSPPMPSLTPSTSAPSLNSSKPKDSSAMGNGKPTGQDMEDFCEICQKHFCNKYYLKKHKNDVHGIAPPESSPSIGKRGGRPPNLEIKLPVSSAADTSNPLIPHSLASMPGLQNMPGVMVLNPFLPPVLIPAQTLLSQSQLPPPPHLPVSSSTMPTSSHHPNVHSPPVINTIATSSTSSGSLPNDGFRGMGGFKGEAFCDICRKEFYNIYFLRIHQANKHGIFFDNFPMTMPSSMALENLPSKSQESMSDTSEKQIEREKDDHQHSKENVPDSSPKAATTPVSQPTNPDTFSTTFCNICSQEFATKYSYRIHRIQAHGLISEAFTEAELAEEVMKMHDLPKSMNSRMAEELAMMERGGDNGFSTMFGSLVAAKLADRVTCDICNKELCNKYFLKAHKLKVHGIDTTYTEKSPKQQSDHILDEKNSSMKQDSKDSLMSSPKSDKPVQLVAKGNSSASMDLIPGPVVEKPSQQELVKLGIDPEAYCEVCKKEYCSKYFVRTHKQNIHGIRTDKRESSDLLKFGSSYKNSFMNSPMSASFINSFTMPPLSMASNMPINSPSVSMSNGNNLNVNSSPQMTPMNLSVSTGKSKNGYEKHTWRWKEPVNSSRVICEICNKELCNKYFMRTHKLNKHGILPNDKSPSPKMSSQNFVANASDADTSSNSSLPTDLSVREKTNQSPFQQKFDDRITGNASKATEDDQSQFEALNLKIKSEDDPSHRYYNHYTEICHLCDRRFKSSKWLKAHILKDHAGLTALSPTMERAFHLSGAKIAPLQQRTCPVCSIVFPNEMSMQLHMIQEHNAQVTIKTDSPTSNGDLQGKISGISQKYALKRRFSTALKQKYYSCAVCMYKTKWLSNILKHEKKMHGSKQMLQENLQGNLDDNEQWSATTFKKVFRCTSCSRVFPSPVLCHLHIRQDHIRKKSFKVSNKLPSAPYSCSQCRFSTRFPKQLKRHVIRNHRFFKGKENILSSGIEEFNSGNTDLESSTSSVDIHAQPIEGDKESYVMQTFKIQEYDRQGMFVTSVVEMPVYQRLQDSTAVSFLVTPLEP</sequence>
<feature type="region of interest" description="Disordered" evidence="2">
    <location>
        <begin position="304"/>
        <end position="381"/>
    </location>
</feature>
<feature type="region of interest" description="Disordered" evidence="2">
    <location>
        <begin position="218"/>
        <end position="237"/>
    </location>
</feature>
<feature type="region of interest" description="Disordered" evidence="2">
    <location>
        <begin position="1000"/>
        <end position="1031"/>
    </location>
</feature>
<feature type="region of interest" description="Disordered" evidence="2">
    <location>
        <begin position="488"/>
        <end position="512"/>
    </location>
</feature>
<feature type="compositionally biased region" description="Polar residues" evidence="2">
    <location>
        <begin position="624"/>
        <end position="635"/>
    </location>
</feature>
<keyword evidence="1" id="KW-0862">Zinc</keyword>
<name>A0AAE0RQ29_9BIVA</name>
<feature type="domain" description="C2H2-type" evidence="3">
    <location>
        <begin position="389"/>
        <end position="417"/>
    </location>
</feature>
<feature type="region of interest" description="Disordered" evidence="2">
    <location>
        <begin position="412"/>
        <end position="434"/>
    </location>
</feature>
<evidence type="ECO:0000259" key="3">
    <source>
        <dbReference type="PROSITE" id="PS50157"/>
    </source>
</evidence>
<keyword evidence="5" id="KW-1185">Reference proteome</keyword>
<proteinExistence type="predicted"/>
<reference evidence="4" key="3">
    <citation type="submission" date="2023-05" db="EMBL/GenBank/DDBJ databases">
        <authorList>
            <person name="Smith C.H."/>
        </authorList>
    </citation>
    <scope>NUCLEOTIDE SEQUENCE</scope>
    <source>
        <strain evidence="4">CHS0354</strain>
        <tissue evidence="4">Mantle</tissue>
    </source>
</reference>
<dbReference type="Gene3D" id="3.30.160.60">
    <property type="entry name" value="Classic Zinc Finger"/>
    <property type="match status" value="2"/>
</dbReference>
<evidence type="ECO:0000256" key="1">
    <source>
        <dbReference type="PROSITE-ProRule" id="PRU00042"/>
    </source>
</evidence>
<reference evidence="4" key="2">
    <citation type="journal article" date="2021" name="Genome Biol. Evol.">
        <title>Developing a high-quality reference genome for a parasitic bivalve with doubly uniparental inheritance (Bivalvia: Unionida).</title>
        <authorList>
            <person name="Smith C.H."/>
        </authorList>
    </citation>
    <scope>NUCLEOTIDE SEQUENCE</scope>
    <source>
        <strain evidence="4">CHS0354</strain>
        <tissue evidence="4">Mantle</tissue>
    </source>
</reference>
<evidence type="ECO:0000256" key="2">
    <source>
        <dbReference type="SAM" id="MobiDB-lite"/>
    </source>
</evidence>
<feature type="compositionally biased region" description="Basic and acidic residues" evidence="2">
    <location>
        <begin position="599"/>
        <end position="618"/>
    </location>
</feature>
<dbReference type="PANTHER" id="PTHR21190">
    <property type="entry name" value="GH10077P"/>
    <property type="match status" value="1"/>
</dbReference>
<feature type="compositionally biased region" description="Low complexity" evidence="2">
    <location>
        <begin position="1000"/>
        <end position="1010"/>
    </location>
</feature>
<feature type="compositionally biased region" description="Basic and acidic residues" evidence="2">
    <location>
        <begin position="758"/>
        <end position="781"/>
    </location>
</feature>
<feature type="compositionally biased region" description="Low complexity" evidence="2">
    <location>
        <begin position="357"/>
        <end position="369"/>
    </location>
</feature>
<dbReference type="GO" id="GO:0008270">
    <property type="term" value="F:zinc ion binding"/>
    <property type="evidence" value="ECO:0007669"/>
    <property type="project" value="UniProtKB-KW"/>
</dbReference>
<feature type="compositionally biased region" description="Polar residues" evidence="2">
    <location>
        <begin position="223"/>
        <end position="237"/>
    </location>
</feature>
<feature type="domain" description="C2H2-type" evidence="3">
    <location>
        <begin position="1240"/>
        <end position="1268"/>
    </location>
</feature>
<feature type="compositionally biased region" description="Low complexity" evidence="2">
    <location>
        <begin position="339"/>
        <end position="349"/>
    </location>
</feature>
<dbReference type="PROSITE" id="PS50157">
    <property type="entry name" value="ZINC_FINGER_C2H2_2"/>
    <property type="match status" value="2"/>
</dbReference>
<dbReference type="EMBL" id="JAEAOA010001578">
    <property type="protein sequence ID" value="KAK3577534.1"/>
    <property type="molecule type" value="Genomic_DNA"/>
</dbReference>
<dbReference type="InterPro" id="IPR013087">
    <property type="entry name" value="Znf_C2H2_type"/>
</dbReference>